<evidence type="ECO:0000256" key="1">
    <source>
        <dbReference type="SAM" id="MobiDB-lite"/>
    </source>
</evidence>
<organism evidence="2 3">
    <name type="scientific">Rhizopus delemar</name>
    <dbReference type="NCBI Taxonomy" id="936053"/>
    <lineage>
        <taxon>Eukaryota</taxon>
        <taxon>Fungi</taxon>
        <taxon>Fungi incertae sedis</taxon>
        <taxon>Mucoromycota</taxon>
        <taxon>Mucoromycotina</taxon>
        <taxon>Mucoromycetes</taxon>
        <taxon>Mucorales</taxon>
        <taxon>Mucorineae</taxon>
        <taxon>Rhizopodaceae</taxon>
        <taxon>Rhizopus</taxon>
    </lineage>
</organism>
<comment type="caution">
    <text evidence="2">The sequence shown here is derived from an EMBL/GenBank/DDBJ whole genome shotgun (WGS) entry which is preliminary data.</text>
</comment>
<keyword evidence="3" id="KW-1185">Reference proteome</keyword>
<protein>
    <submittedName>
        <fullName evidence="2">Uncharacterized protein</fullName>
    </submittedName>
</protein>
<feature type="compositionally biased region" description="Low complexity" evidence="1">
    <location>
        <begin position="13"/>
        <end position="24"/>
    </location>
</feature>
<accession>A0A9P6XNV3</accession>
<dbReference type="Proteomes" id="UP000740926">
    <property type="component" value="Unassembled WGS sequence"/>
</dbReference>
<evidence type="ECO:0000313" key="2">
    <source>
        <dbReference type="EMBL" id="KAG1529540.1"/>
    </source>
</evidence>
<sequence>MHRPPSSAPPTAGPANRGAAPAPVRARRGPPPARGCRVRAAASGRPAAAGTALPGRGRQTARRYRGRCRTCRPAH</sequence>
<feature type="compositionally biased region" description="Pro residues" evidence="1">
    <location>
        <begin position="1"/>
        <end position="12"/>
    </location>
</feature>
<feature type="compositionally biased region" description="Low complexity" evidence="1">
    <location>
        <begin position="34"/>
        <end position="58"/>
    </location>
</feature>
<reference evidence="2 3" key="1">
    <citation type="journal article" date="2020" name="Microb. Genom.">
        <title>Genetic diversity of clinical and environmental Mucorales isolates obtained from an investigation of mucormycosis cases among solid organ transplant recipients.</title>
        <authorList>
            <person name="Nguyen M.H."/>
            <person name="Kaul D."/>
            <person name="Muto C."/>
            <person name="Cheng S.J."/>
            <person name="Richter R.A."/>
            <person name="Bruno V.M."/>
            <person name="Liu G."/>
            <person name="Beyhan S."/>
            <person name="Sundermann A.J."/>
            <person name="Mounaud S."/>
            <person name="Pasculle A.W."/>
            <person name="Nierman W.C."/>
            <person name="Driscoll E."/>
            <person name="Cumbie R."/>
            <person name="Clancy C.J."/>
            <person name="Dupont C.L."/>
        </authorList>
    </citation>
    <scope>NUCLEOTIDE SEQUENCE [LARGE SCALE GENOMIC DNA]</scope>
    <source>
        <strain evidence="2 3">GL24</strain>
    </source>
</reference>
<proteinExistence type="predicted"/>
<dbReference type="AlphaFoldDB" id="A0A9P6XNV3"/>
<dbReference type="EMBL" id="JAANIU010014813">
    <property type="protein sequence ID" value="KAG1529540.1"/>
    <property type="molecule type" value="Genomic_DNA"/>
</dbReference>
<feature type="region of interest" description="Disordered" evidence="1">
    <location>
        <begin position="1"/>
        <end position="75"/>
    </location>
</feature>
<name>A0A9P6XNV3_9FUNG</name>
<feature type="compositionally biased region" description="Basic residues" evidence="1">
    <location>
        <begin position="59"/>
        <end position="75"/>
    </location>
</feature>
<gene>
    <name evidence="2" type="ORF">G6F50_017930</name>
</gene>
<evidence type="ECO:0000313" key="3">
    <source>
        <dbReference type="Proteomes" id="UP000740926"/>
    </source>
</evidence>